<dbReference type="Proteomes" id="UP000308730">
    <property type="component" value="Unassembled WGS sequence"/>
</dbReference>
<dbReference type="Pfam" id="PF07052">
    <property type="entry name" value="Hep_59"/>
    <property type="match status" value="1"/>
</dbReference>
<comment type="subcellular location">
    <subcellularLocation>
        <location evidence="1">Nucleus</location>
    </subcellularLocation>
</comment>
<dbReference type="GO" id="GO:0000398">
    <property type="term" value="P:mRNA splicing, via spliceosome"/>
    <property type="evidence" value="ECO:0007669"/>
    <property type="project" value="TreeGrafter"/>
</dbReference>
<keyword evidence="3" id="KW-0539">Nucleus</keyword>
<evidence type="ECO:0000256" key="1">
    <source>
        <dbReference type="ARBA" id="ARBA00004123"/>
    </source>
</evidence>
<name>A0A4S4N397_9APHY</name>
<keyword evidence="6" id="KW-1185">Reference proteome</keyword>
<dbReference type="InterPro" id="IPR010756">
    <property type="entry name" value="Tls1-like"/>
</dbReference>
<protein>
    <submittedName>
        <fullName evidence="5">Uncharacterized protein</fullName>
    </submittedName>
</protein>
<feature type="compositionally biased region" description="Polar residues" evidence="4">
    <location>
        <begin position="334"/>
        <end position="345"/>
    </location>
</feature>
<dbReference type="GO" id="GO:0005681">
    <property type="term" value="C:spliceosomal complex"/>
    <property type="evidence" value="ECO:0007669"/>
    <property type="project" value="TreeGrafter"/>
</dbReference>
<dbReference type="PANTHER" id="PTHR13486:SF2">
    <property type="entry name" value="SPLICING FACTOR C9ORF78"/>
    <property type="match status" value="1"/>
</dbReference>
<evidence type="ECO:0000256" key="3">
    <source>
        <dbReference type="ARBA" id="ARBA00023242"/>
    </source>
</evidence>
<reference evidence="5 6" key="1">
    <citation type="submission" date="2019-02" db="EMBL/GenBank/DDBJ databases">
        <title>Genome sequencing of the rare red list fungi Antrodiella citrinella (Flaviporus citrinellus).</title>
        <authorList>
            <person name="Buettner E."/>
            <person name="Kellner H."/>
        </authorList>
    </citation>
    <scope>NUCLEOTIDE SEQUENCE [LARGE SCALE GENOMIC DNA]</scope>
    <source>
        <strain evidence="5 6">DSM 108506</strain>
    </source>
</reference>
<feature type="region of interest" description="Disordered" evidence="4">
    <location>
        <begin position="233"/>
        <end position="261"/>
    </location>
</feature>
<evidence type="ECO:0000313" key="6">
    <source>
        <dbReference type="Proteomes" id="UP000308730"/>
    </source>
</evidence>
<comment type="caution">
    <text evidence="5">The sequence shown here is derived from an EMBL/GenBank/DDBJ whole genome shotgun (WGS) entry which is preliminary data.</text>
</comment>
<proteinExistence type="inferred from homology"/>
<dbReference type="PANTHER" id="PTHR13486">
    <property type="entry name" value="TELOMERE LENGTH AND SILENCING PROTEIN 1 TLS1 FAMILY MEMBER"/>
    <property type="match status" value="1"/>
</dbReference>
<evidence type="ECO:0000313" key="5">
    <source>
        <dbReference type="EMBL" id="THH33476.1"/>
    </source>
</evidence>
<feature type="compositionally biased region" description="Basic and acidic residues" evidence="4">
    <location>
        <begin position="433"/>
        <end position="453"/>
    </location>
</feature>
<gene>
    <name evidence="5" type="ORF">EUX98_g708</name>
</gene>
<evidence type="ECO:0000256" key="2">
    <source>
        <dbReference type="ARBA" id="ARBA00007643"/>
    </source>
</evidence>
<sequence length="513" mass="58957">MGRWTLDYHDDVLRNKLKTLVAGSVKRAKLEKGEPTITYEAFVEELDEGDAFTSALIDVLVKEMAERRTRPNPDDRRQFIAERTAKALSLQASSRIYQSRQRRRFNFFDYAPPTLPSDDEEDSWQHGSSAPEGVRINTDLYDAYAAPSFPSDTELRHSEQEGLTAEPHHDPVLFYLHFHSSSPTSGSRYYGFIFHSWQPAKLIRAVVLSDGGERHPWADSYLIDLCANMIKKRNRPPPNQRHRSIEHDDEPPVNGESQEEDAKLDLSELIELRKLRRARLGIDATRLTKGDEKKKKKRPRDEDVDQGGLQKGAEPDEDEDEAKEAELKARRSVRTSNFTQQTNTLDVDKHMMAYIEENMKLRRGTKEEEQKDEGPLDPYAELFRNAGKAKAANDKKDEEGNVTNSLAMLTAIPEVDLGMDARLKNIEETEKAKRAVAEERKQKKKSNGEEHLTASRFYQPNLKAKSDADILRDAKLEAMGFPPEEPAEHRRHDRVQMATDEMVMERFKKRMRK</sequence>
<accession>A0A4S4N397</accession>
<dbReference type="EMBL" id="SGPM01000005">
    <property type="protein sequence ID" value="THH33476.1"/>
    <property type="molecule type" value="Genomic_DNA"/>
</dbReference>
<feature type="region of interest" description="Disordered" evidence="4">
    <location>
        <begin position="433"/>
        <end position="460"/>
    </location>
</feature>
<evidence type="ECO:0000256" key="4">
    <source>
        <dbReference type="SAM" id="MobiDB-lite"/>
    </source>
</evidence>
<feature type="region of interest" description="Disordered" evidence="4">
    <location>
        <begin position="289"/>
        <end position="345"/>
    </location>
</feature>
<organism evidence="5 6">
    <name type="scientific">Antrodiella citrinella</name>
    <dbReference type="NCBI Taxonomy" id="2447956"/>
    <lineage>
        <taxon>Eukaryota</taxon>
        <taxon>Fungi</taxon>
        <taxon>Dikarya</taxon>
        <taxon>Basidiomycota</taxon>
        <taxon>Agaricomycotina</taxon>
        <taxon>Agaricomycetes</taxon>
        <taxon>Polyporales</taxon>
        <taxon>Steccherinaceae</taxon>
        <taxon>Antrodiella</taxon>
    </lineage>
</organism>
<feature type="compositionally biased region" description="Basic residues" evidence="4">
    <location>
        <begin position="233"/>
        <end position="244"/>
    </location>
</feature>
<dbReference type="OrthoDB" id="5627at2759"/>
<dbReference type="AlphaFoldDB" id="A0A4S4N397"/>
<comment type="similarity">
    <text evidence="2">Belongs to the TLS1 family.</text>
</comment>